<dbReference type="OrthoDB" id="5985073at2759"/>
<organism evidence="1 2">
    <name type="scientific">Aspergillus sydowii CBS 593.65</name>
    <dbReference type="NCBI Taxonomy" id="1036612"/>
    <lineage>
        <taxon>Eukaryota</taxon>
        <taxon>Fungi</taxon>
        <taxon>Dikarya</taxon>
        <taxon>Ascomycota</taxon>
        <taxon>Pezizomycotina</taxon>
        <taxon>Eurotiomycetes</taxon>
        <taxon>Eurotiomycetidae</taxon>
        <taxon>Eurotiales</taxon>
        <taxon>Aspergillaceae</taxon>
        <taxon>Aspergillus</taxon>
        <taxon>Aspergillus subgen. Nidulantes</taxon>
    </lineage>
</organism>
<proteinExistence type="predicted"/>
<dbReference type="PANTHER" id="PTHR34997">
    <property type="entry name" value="AM15"/>
    <property type="match status" value="1"/>
</dbReference>
<dbReference type="AlphaFoldDB" id="A0A1L9T614"/>
<protein>
    <recommendedName>
        <fullName evidence="3">LysM domain-containing protein</fullName>
    </recommendedName>
</protein>
<dbReference type="GO" id="GO:0008061">
    <property type="term" value="F:chitin binding"/>
    <property type="evidence" value="ECO:0007669"/>
    <property type="project" value="InterPro"/>
</dbReference>
<sequence>MGLRQAPAIATPVPHPAGEIANSQWFHVKSVRDTCEGILNTYWLAFEEFYGMNLSVKADCSGLVLGTYYCVSTSGVSTPSSAQMGIIETCNEFYKVVTGDTCYDIAVENEAELSDFTLAILLSRRIVRGYRLICMYASGCRLQVAPPLQQYRPLVSLPPHASNPGWSLPAASSTSLPATTSSDIEGNGVCSTLRPVESAG</sequence>
<dbReference type="VEuPathDB" id="FungiDB:ASPSYDRAFT_159491"/>
<evidence type="ECO:0000313" key="1">
    <source>
        <dbReference type="EMBL" id="OJJ54884.1"/>
    </source>
</evidence>
<dbReference type="PANTHER" id="PTHR34997:SF1">
    <property type="entry name" value="PEPTIDOGLYCAN-BINDING LYSIN DOMAIN"/>
    <property type="match status" value="1"/>
</dbReference>
<evidence type="ECO:0000313" key="2">
    <source>
        <dbReference type="Proteomes" id="UP000184356"/>
    </source>
</evidence>
<accession>A0A1L9T614</accession>
<reference evidence="2" key="1">
    <citation type="journal article" date="2017" name="Genome Biol.">
        <title>Comparative genomics reveals high biological diversity and specific adaptations in the industrially and medically important fungal genus Aspergillus.</title>
        <authorList>
            <person name="de Vries R.P."/>
            <person name="Riley R."/>
            <person name="Wiebenga A."/>
            <person name="Aguilar-Osorio G."/>
            <person name="Amillis S."/>
            <person name="Uchima C.A."/>
            <person name="Anderluh G."/>
            <person name="Asadollahi M."/>
            <person name="Askin M."/>
            <person name="Barry K."/>
            <person name="Battaglia E."/>
            <person name="Bayram O."/>
            <person name="Benocci T."/>
            <person name="Braus-Stromeyer S.A."/>
            <person name="Caldana C."/>
            <person name="Canovas D."/>
            <person name="Cerqueira G.C."/>
            <person name="Chen F."/>
            <person name="Chen W."/>
            <person name="Choi C."/>
            <person name="Clum A."/>
            <person name="Dos Santos R.A."/>
            <person name="Damasio A.R."/>
            <person name="Diallinas G."/>
            <person name="Emri T."/>
            <person name="Fekete E."/>
            <person name="Flipphi M."/>
            <person name="Freyberg S."/>
            <person name="Gallo A."/>
            <person name="Gournas C."/>
            <person name="Habgood R."/>
            <person name="Hainaut M."/>
            <person name="Harispe M.L."/>
            <person name="Henrissat B."/>
            <person name="Hilden K.S."/>
            <person name="Hope R."/>
            <person name="Hossain A."/>
            <person name="Karabika E."/>
            <person name="Karaffa L."/>
            <person name="Karanyi Z."/>
            <person name="Krasevec N."/>
            <person name="Kuo A."/>
            <person name="Kusch H."/>
            <person name="LaButti K."/>
            <person name="Lagendijk E.L."/>
            <person name="Lapidus A."/>
            <person name="Levasseur A."/>
            <person name="Lindquist E."/>
            <person name="Lipzen A."/>
            <person name="Logrieco A.F."/>
            <person name="MacCabe A."/>
            <person name="Maekelae M.R."/>
            <person name="Malavazi I."/>
            <person name="Melin P."/>
            <person name="Meyer V."/>
            <person name="Mielnichuk N."/>
            <person name="Miskei M."/>
            <person name="Molnar A.P."/>
            <person name="Mule G."/>
            <person name="Ngan C.Y."/>
            <person name="Orejas M."/>
            <person name="Orosz E."/>
            <person name="Ouedraogo J.P."/>
            <person name="Overkamp K.M."/>
            <person name="Park H.-S."/>
            <person name="Perrone G."/>
            <person name="Piumi F."/>
            <person name="Punt P.J."/>
            <person name="Ram A.F."/>
            <person name="Ramon A."/>
            <person name="Rauscher S."/>
            <person name="Record E."/>
            <person name="Riano-Pachon D.M."/>
            <person name="Robert V."/>
            <person name="Roehrig J."/>
            <person name="Ruller R."/>
            <person name="Salamov A."/>
            <person name="Salih N.S."/>
            <person name="Samson R.A."/>
            <person name="Sandor E."/>
            <person name="Sanguinetti M."/>
            <person name="Schuetze T."/>
            <person name="Sepcic K."/>
            <person name="Shelest E."/>
            <person name="Sherlock G."/>
            <person name="Sophianopoulou V."/>
            <person name="Squina F.M."/>
            <person name="Sun H."/>
            <person name="Susca A."/>
            <person name="Todd R.B."/>
            <person name="Tsang A."/>
            <person name="Unkles S.E."/>
            <person name="van de Wiele N."/>
            <person name="van Rossen-Uffink D."/>
            <person name="Oliveira J.V."/>
            <person name="Vesth T.C."/>
            <person name="Visser J."/>
            <person name="Yu J.-H."/>
            <person name="Zhou M."/>
            <person name="Andersen M.R."/>
            <person name="Archer D.B."/>
            <person name="Baker S.E."/>
            <person name="Benoit I."/>
            <person name="Brakhage A.A."/>
            <person name="Braus G.H."/>
            <person name="Fischer R."/>
            <person name="Frisvad J.C."/>
            <person name="Goldman G.H."/>
            <person name="Houbraken J."/>
            <person name="Oakley B."/>
            <person name="Pocsi I."/>
            <person name="Scazzocchio C."/>
            <person name="Seiboth B."/>
            <person name="vanKuyk P.A."/>
            <person name="Wortman J."/>
            <person name="Dyer P.S."/>
            <person name="Grigoriev I.V."/>
        </authorList>
    </citation>
    <scope>NUCLEOTIDE SEQUENCE [LARGE SCALE GENOMIC DNA]</scope>
    <source>
        <strain evidence="2">CBS 593.65</strain>
    </source>
</reference>
<dbReference type="GeneID" id="63758905"/>
<keyword evidence="2" id="KW-1185">Reference proteome</keyword>
<name>A0A1L9T614_9EURO</name>
<dbReference type="STRING" id="1036612.A0A1L9T614"/>
<dbReference type="RefSeq" id="XP_040698690.1">
    <property type="nucleotide sequence ID" value="XM_040842832.1"/>
</dbReference>
<dbReference type="Gene3D" id="3.10.350.10">
    <property type="entry name" value="LysM domain"/>
    <property type="match status" value="2"/>
</dbReference>
<dbReference type="InterPro" id="IPR052210">
    <property type="entry name" value="LysM1-like"/>
</dbReference>
<dbReference type="InterPro" id="IPR036779">
    <property type="entry name" value="LysM_dom_sf"/>
</dbReference>
<dbReference type="EMBL" id="KV878593">
    <property type="protein sequence ID" value="OJJ54884.1"/>
    <property type="molecule type" value="Genomic_DNA"/>
</dbReference>
<evidence type="ECO:0008006" key="3">
    <source>
        <dbReference type="Google" id="ProtNLM"/>
    </source>
</evidence>
<gene>
    <name evidence="1" type="ORF">ASPSYDRAFT_159491</name>
</gene>
<dbReference type="Proteomes" id="UP000184356">
    <property type="component" value="Unassembled WGS sequence"/>
</dbReference>